<feature type="transmembrane region" description="Helical" evidence="1">
    <location>
        <begin position="38"/>
        <end position="58"/>
    </location>
</feature>
<feature type="transmembrane region" description="Helical" evidence="1">
    <location>
        <begin position="7"/>
        <end position="26"/>
    </location>
</feature>
<gene>
    <name evidence="2" type="ORF">ADIS_0306</name>
</gene>
<keyword evidence="3" id="KW-1185">Reference proteome</keyword>
<dbReference type="EMBL" id="AQHR01000011">
    <property type="protein sequence ID" value="EON79197.1"/>
    <property type="molecule type" value="Genomic_DNA"/>
</dbReference>
<evidence type="ECO:0000313" key="2">
    <source>
        <dbReference type="EMBL" id="EON79197.1"/>
    </source>
</evidence>
<dbReference type="Proteomes" id="UP000013909">
    <property type="component" value="Unassembled WGS sequence"/>
</dbReference>
<reference evidence="2 3" key="1">
    <citation type="submission" date="2013-02" db="EMBL/GenBank/DDBJ databases">
        <title>A novel strain isolated from Lonar lake, Maharashtra, India.</title>
        <authorList>
            <person name="Singh A."/>
        </authorList>
    </citation>
    <scope>NUCLEOTIDE SEQUENCE [LARGE SCALE GENOMIC DNA]</scope>
    <source>
        <strain evidence="2 3">AK24</strain>
    </source>
</reference>
<keyword evidence="1" id="KW-0472">Membrane</keyword>
<dbReference type="PROSITE" id="PS51257">
    <property type="entry name" value="PROKAR_LIPOPROTEIN"/>
    <property type="match status" value="1"/>
</dbReference>
<accession>R7ZYM2</accession>
<dbReference type="AlphaFoldDB" id="R7ZYM2"/>
<keyword evidence="1" id="KW-1133">Transmembrane helix</keyword>
<keyword evidence="1" id="KW-0812">Transmembrane</keyword>
<name>R7ZYM2_9BACT</name>
<evidence type="ECO:0000256" key="1">
    <source>
        <dbReference type="SAM" id="Phobius"/>
    </source>
</evidence>
<sequence length="64" mass="6978">MKKRRIFILYSVLFGCAFGILVAHLINAGWDAKRDTLLLFAFGSLTVGLASAGIALFFQEAGKE</sequence>
<proteinExistence type="predicted"/>
<dbReference type="STRING" id="1232681.ADIS_0306"/>
<organism evidence="2 3">
    <name type="scientific">Lunatimonas lonarensis</name>
    <dbReference type="NCBI Taxonomy" id="1232681"/>
    <lineage>
        <taxon>Bacteria</taxon>
        <taxon>Pseudomonadati</taxon>
        <taxon>Bacteroidota</taxon>
        <taxon>Cytophagia</taxon>
        <taxon>Cytophagales</taxon>
        <taxon>Cyclobacteriaceae</taxon>
    </lineage>
</organism>
<evidence type="ECO:0000313" key="3">
    <source>
        <dbReference type="Proteomes" id="UP000013909"/>
    </source>
</evidence>
<dbReference type="RefSeq" id="WP_010852458.1">
    <property type="nucleotide sequence ID" value="NZ_AQHR01000011.1"/>
</dbReference>
<comment type="caution">
    <text evidence="2">The sequence shown here is derived from an EMBL/GenBank/DDBJ whole genome shotgun (WGS) entry which is preliminary data.</text>
</comment>
<protein>
    <submittedName>
        <fullName evidence="2">Uncharacterized protein</fullName>
    </submittedName>
</protein>